<reference evidence="1 2" key="1">
    <citation type="journal article" date="2018" name="Nat. Ecol. Evol.">
        <title>Pezizomycetes genomes reveal the molecular basis of ectomycorrhizal truffle lifestyle.</title>
        <authorList>
            <person name="Murat C."/>
            <person name="Payen T."/>
            <person name="Noel B."/>
            <person name="Kuo A."/>
            <person name="Morin E."/>
            <person name="Chen J."/>
            <person name="Kohler A."/>
            <person name="Krizsan K."/>
            <person name="Balestrini R."/>
            <person name="Da Silva C."/>
            <person name="Montanini B."/>
            <person name="Hainaut M."/>
            <person name="Levati E."/>
            <person name="Barry K.W."/>
            <person name="Belfiori B."/>
            <person name="Cichocki N."/>
            <person name="Clum A."/>
            <person name="Dockter R.B."/>
            <person name="Fauchery L."/>
            <person name="Guy J."/>
            <person name="Iotti M."/>
            <person name="Le Tacon F."/>
            <person name="Lindquist E.A."/>
            <person name="Lipzen A."/>
            <person name="Malagnac F."/>
            <person name="Mello A."/>
            <person name="Molinier V."/>
            <person name="Miyauchi S."/>
            <person name="Poulain J."/>
            <person name="Riccioni C."/>
            <person name="Rubini A."/>
            <person name="Sitrit Y."/>
            <person name="Splivallo R."/>
            <person name="Traeger S."/>
            <person name="Wang M."/>
            <person name="Zifcakova L."/>
            <person name="Wipf D."/>
            <person name="Zambonelli A."/>
            <person name="Paolocci F."/>
            <person name="Nowrousian M."/>
            <person name="Ottonello S."/>
            <person name="Baldrian P."/>
            <person name="Spatafora J.W."/>
            <person name="Henrissat B."/>
            <person name="Nagy L.G."/>
            <person name="Aury J.M."/>
            <person name="Wincker P."/>
            <person name="Grigoriev I.V."/>
            <person name="Bonfante P."/>
            <person name="Martin F.M."/>
        </authorList>
    </citation>
    <scope>NUCLEOTIDE SEQUENCE [LARGE SCALE GENOMIC DNA]</scope>
    <source>
        <strain evidence="1 2">RN42</strain>
    </source>
</reference>
<dbReference type="AlphaFoldDB" id="A0A3N4I3E9"/>
<feature type="non-terminal residue" evidence="1">
    <location>
        <position position="1"/>
    </location>
</feature>
<dbReference type="PANTHER" id="PTHR37466:SF1">
    <property type="entry name" value="SLR1628 PROTEIN"/>
    <property type="match status" value="1"/>
</dbReference>
<evidence type="ECO:0000313" key="1">
    <source>
        <dbReference type="EMBL" id="RPA80655.1"/>
    </source>
</evidence>
<name>A0A3N4I3E9_ASCIM</name>
<dbReference type="STRING" id="1160509.A0A3N4I3E9"/>
<dbReference type="PANTHER" id="PTHR37466">
    <property type="entry name" value="SLR1628 PROTEIN"/>
    <property type="match status" value="1"/>
</dbReference>
<accession>A0A3N4I3E9</accession>
<evidence type="ECO:0000313" key="2">
    <source>
        <dbReference type="Proteomes" id="UP000275078"/>
    </source>
</evidence>
<keyword evidence="2" id="KW-1185">Reference proteome</keyword>
<gene>
    <name evidence="1" type="ORF">BJ508DRAFT_210034</name>
</gene>
<dbReference type="OrthoDB" id="1517790at2759"/>
<dbReference type="Gene3D" id="3.30.56.110">
    <property type="entry name" value="Protein of unknown function DUF2237"/>
    <property type="match status" value="1"/>
</dbReference>
<dbReference type="EMBL" id="ML119686">
    <property type="protein sequence ID" value="RPA80655.1"/>
    <property type="molecule type" value="Genomic_DNA"/>
</dbReference>
<organism evidence="1 2">
    <name type="scientific">Ascobolus immersus RN42</name>
    <dbReference type="NCBI Taxonomy" id="1160509"/>
    <lineage>
        <taxon>Eukaryota</taxon>
        <taxon>Fungi</taxon>
        <taxon>Dikarya</taxon>
        <taxon>Ascomycota</taxon>
        <taxon>Pezizomycotina</taxon>
        <taxon>Pezizomycetes</taxon>
        <taxon>Pezizales</taxon>
        <taxon>Ascobolaceae</taxon>
        <taxon>Ascobolus</taxon>
    </lineage>
</organism>
<dbReference type="Pfam" id="PF09996">
    <property type="entry name" value="DUF2237"/>
    <property type="match status" value="1"/>
</dbReference>
<protein>
    <submittedName>
        <fullName evidence="1">Uncharacterized protein</fullName>
    </submittedName>
</protein>
<proteinExistence type="predicted"/>
<dbReference type="Proteomes" id="UP000275078">
    <property type="component" value="Unassembled WGS sequence"/>
</dbReference>
<sequence length="150" mass="17288">PLNVLSSPLTIHSSTPPTGFYRDGYCDFAAADVEKQWVAAILTPEFLDFAKKKKGYDYRDVYGKETIDEVMSSGCRWCISVENWWSTFYEWKWGLIGRETVPKVDLEATHQMALKIAEWEGLWEFRNSDIEAIRDVELGGIEEVDSEKTH</sequence>
<dbReference type="InterPro" id="IPR018714">
    <property type="entry name" value="DUF2237"/>
</dbReference>